<evidence type="ECO:0008006" key="3">
    <source>
        <dbReference type="Google" id="ProtNLM"/>
    </source>
</evidence>
<name>A0A644YK79_9ZZZZ</name>
<accession>A0A644YK79</accession>
<proteinExistence type="predicted"/>
<dbReference type="Gene3D" id="1.20.5.340">
    <property type="match status" value="1"/>
</dbReference>
<keyword evidence="1" id="KW-0175">Coiled coil</keyword>
<comment type="caution">
    <text evidence="2">The sequence shown here is derived from an EMBL/GenBank/DDBJ whole genome shotgun (WGS) entry which is preliminary data.</text>
</comment>
<organism evidence="2">
    <name type="scientific">bioreactor metagenome</name>
    <dbReference type="NCBI Taxonomy" id="1076179"/>
    <lineage>
        <taxon>unclassified sequences</taxon>
        <taxon>metagenomes</taxon>
        <taxon>ecological metagenomes</taxon>
    </lineage>
</organism>
<dbReference type="EMBL" id="VSSQ01005332">
    <property type="protein sequence ID" value="MPM28729.1"/>
    <property type="molecule type" value="Genomic_DNA"/>
</dbReference>
<protein>
    <recommendedName>
        <fullName evidence="3">Chromosome partition protein Smc</fullName>
    </recommendedName>
</protein>
<reference evidence="2" key="1">
    <citation type="submission" date="2019-08" db="EMBL/GenBank/DDBJ databases">
        <authorList>
            <person name="Kucharzyk K."/>
            <person name="Murdoch R.W."/>
            <person name="Higgins S."/>
            <person name="Loffler F."/>
        </authorList>
    </citation>
    <scope>NUCLEOTIDE SEQUENCE</scope>
</reference>
<sequence length="182" mass="20456">MSLQKPTGFRFSDNTLSDFKEYTSSNHYTQDEALRSLLDSVKQASPLSNLDLPPEAGSHVQKFLDSLHTAETEFAGCLSAVVSAQQALTDHQRAKIEEKTDHLERLTDDNAEQAELITKLQNRIEKNQQEIQALHNTVDSLTEQNTSLQQTISAFNQTSQFLAEKLETLCATNCRTEKVNKE</sequence>
<dbReference type="AlphaFoldDB" id="A0A644YK79"/>
<evidence type="ECO:0000313" key="2">
    <source>
        <dbReference type="EMBL" id="MPM28729.1"/>
    </source>
</evidence>
<gene>
    <name evidence="2" type="ORF">SDC9_75257</name>
</gene>
<evidence type="ECO:0000256" key="1">
    <source>
        <dbReference type="SAM" id="Coils"/>
    </source>
</evidence>
<feature type="coiled-coil region" evidence="1">
    <location>
        <begin position="96"/>
        <end position="158"/>
    </location>
</feature>